<keyword evidence="1" id="KW-1133">Transmembrane helix</keyword>
<dbReference type="Gene3D" id="1.25.10.10">
    <property type="entry name" value="Leucine-rich Repeat Variant"/>
    <property type="match status" value="1"/>
</dbReference>
<dbReference type="EMBL" id="MWSK01000015">
    <property type="protein sequence ID" value="OXS73414.1"/>
    <property type="molecule type" value="Genomic_DNA"/>
</dbReference>
<dbReference type="EMBL" id="FTLX01000015">
    <property type="protein sequence ID" value="SIR65786.1"/>
    <property type="molecule type" value="Genomic_DNA"/>
</dbReference>
<reference evidence="3 4" key="1">
    <citation type="submission" date="2017-01" db="EMBL/GenBank/DDBJ databases">
        <authorList>
            <person name="Mah S.A."/>
            <person name="Swanson W.J."/>
            <person name="Moy G.W."/>
            <person name="Vacquier V.D."/>
        </authorList>
    </citation>
    <scope>NUCLEOTIDE SEQUENCE [LARGE SCALE GENOMIC DNA]</scope>
    <source>
        <strain evidence="3 4">NIO-1016</strain>
    </source>
</reference>
<evidence type="ECO:0000313" key="5">
    <source>
        <dbReference type="Proteomes" id="UP000215545"/>
    </source>
</evidence>
<dbReference type="OrthoDB" id="2112914at2"/>
<sequence>MTLYFFLALIMLLFLFQLVLLLYLTRRKKERQRYEEEIEQQYIHLTEPFSSYIMDPSDVRFLYAIRTISHKEVVLERLLNGYVAFTKGANISPLVKQLSEEFLTDLYSQILNQRNWAKRINALHYIEDFHMLSLSPMLLKKIIETHKLDAETQQLVRTLASLNETRVIAELQRFPAVPSRLYVDIFGRLQKESASKEIETALKGTDAALKHAALVFIGQSGALSFLPFVEQELENQQVETRIQALKTIFRLEYLSDPDLIEPFFESSHWTERMFAARIAGILQLSRYKKTLSTLLGDSVWWVRYSAAEAYTRFSDGDMLLAHLSENHPDRYGRDMAAQWRTYRSGGART</sequence>
<reference evidence="2" key="3">
    <citation type="submission" date="2017-03" db="EMBL/GenBank/DDBJ databases">
        <authorList>
            <person name="Dastager S.G."/>
            <person name="Neurgaonkar P.S."/>
            <person name="Dharne M.S."/>
        </authorList>
    </citation>
    <scope>NUCLEOTIDE SEQUENCE</scope>
    <source>
        <strain evidence="2">DSM 25145</strain>
    </source>
</reference>
<dbReference type="STRING" id="1017273.SAMN05443094_1157"/>
<proteinExistence type="predicted"/>
<evidence type="ECO:0000256" key="1">
    <source>
        <dbReference type="SAM" id="Phobius"/>
    </source>
</evidence>
<evidence type="ECO:0008006" key="6">
    <source>
        <dbReference type="Google" id="ProtNLM"/>
    </source>
</evidence>
<evidence type="ECO:0000313" key="2">
    <source>
        <dbReference type="EMBL" id="OXS73414.1"/>
    </source>
</evidence>
<keyword evidence="1" id="KW-0472">Membrane</keyword>
<evidence type="ECO:0000313" key="4">
    <source>
        <dbReference type="Proteomes" id="UP000186385"/>
    </source>
</evidence>
<accession>A0A1N7CQ93</accession>
<evidence type="ECO:0000313" key="3">
    <source>
        <dbReference type="EMBL" id="SIR65786.1"/>
    </source>
</evidence>
<dbReference type="SUPFAM" id="SSF48371">
    <property type="entry name" value="ARM repeat"/>
    <property type="match status" value="1"/>
</dbReference>
<dbReference type="InterPro" id="IPR016024">
    <property type="entry name" value="ARM-type_fold"/>
</dbReference>
<feature type="transmembrane region" description="Helical" evidence="1">
    <location>
        <begin position="6"/>
        <end position="24"/>
    </location>
</feature>
<dbReference type="InterPro" id="IPR011989">
    <property type="entry name" value="ARM-like"/>
</dbReference>
<dbReference type="Proteomes" id="UP000215545">
    <property type="component" value="Unassembled WGS sequence"/>
</dbReference>
<dbReference type="AlphaFoldDB" id="A0A1N7CQ93"/>
<gene>
    <name evidence="2" type="ORF">B1B05_18380</name>
    <name evidence="3" type="ORF">SAMN05443094_1157</name>
</gene>
<dbReference type="RefSeq" id="WP_045852411.1">
    <property type="nucleotide sequence ID" value="NZ_FTLX01000015.1"/>
</dbReference>
<reference evidence="5" key="2">
    <citation type="submission" date="2017-03" db="EMBL/GenBank/DDBJ databases">
        <title>Bacillus sp. V-88(T) DSM27956, whole genome shotgun sequencing project.</title>
        <authorList>
            <person name="Dastager S.G."/>
            <person name="Neurgaonkar P.S."/>
            <person name="Dharne M.S."/>
        </authorList>
    </citation>
    <scope>NUCLEOTIDE SEQUENCE [LARGE SCALE GENOMIC DNA]</scope>
    <source>
        <strain evidence="5">DSM 25145</strain>
    </source>
</reference>
<dbReference type="Proteomes" id="UP000186385">
    <property type="component" value="Unassembled WGS sequence"/>
</dbReference>
<keyword evidence="5" id="KW-1185">Reference proteome</keyword>
<organism evidence="3 4">
    <name type="scientific">Domibacillus enclensis</name>
    <dbReference type="NCBI Taxonomy" id="1017273"/>
    <lineage>
        <taxon>Bacteria</taxon>
        <taxon>Bacillati</taxon>
        <taxon>Bacillota</taxon>
        <taxon>Bacilli</taxon>
        <taxon>Bacillales</taxon>
        <taxon>Bacillaceae</taxon>
        <taxon>Domibacillus</taxon>
    </lineage>
</organism>
<protein>
    <recommendedName>
        <fullName evidence="6">HEAT repeat-containing protein</fullName>
    </recommendedName>
</protein>
<keyword evidence="1" id="KW-0812">Transmembrane</keyword>
<name>A0A1N7CQ93_9BACI</name>